<evidence type="ECO:0000313" key="1">
    <source>
        <dbReference type="EMBL" id="CEK61817.1"/>
    </source>
</evidence>
<protein>
    <submittedName>
        <fullName evidence="1">Uncharacterized protein</fullName>
    </submittedName>
</protein>
<gene>
    <name evidence="1" type="primary">ORF43361</name>
</gene>
<dbReference type="AlphaFoldDB" id="A0A0B6Z096"/>
<accession>A0A0B6Z096</accession>
<name>A0A0B6Z096_9EUPU</name>
<proteinExistence type="predicted"/>
<organism evidence="1">
    <name type="scientific">Arion vulgaris</name>
    <dbReference type="NCBI Taxonomy" id="1028688"/>
    <lineage>
        <taxon>Eukaryota</taxon>
        <taxon>Metazoa</taxon>
        <taxon>Spiralia</taxon>
        <taxon>Lophotrochozoa</taxon>
        <taxon>Mollusca</taxon>
        <taxon>Gastropoda</taxon>
        <taxon>Heterobranchia</taxon>
        <taxon>Euthyneura</taxon>
        <taxon>Panpulmonata</taxon>
        <taxon>Eupulmonata</taxon>
        <taxon>Stylommatophora</taxon>
        <taxon>Helicina</taxon>
        <taxon>Arionoidea</taxon>
        <taxon>Arionidae</taxon>
        <taxon>Arion</taxon>
    </lineage>
</organism>
<sequence length="50" mass="5747">QPVKSREEETDCGQSDFLSLKCINIGDDRNTRDRGLWRTMIAYASRMAPD</sequence>
<feature type="non-terminal residue" evidence="1">
    <location>
        <position position="1"/>
    </location>
</feature>
<reference evidence="1" key="1">
    <citation type="submission" date="2014-12" db="EMBL/GenBank/DDBJ databases">
        <title>Insight into the proteome of Arion vulgaris.</title>
        <authorList>
            <person name="Aradska J."/>
            <person name="Bulat T."/>
            <person name="Smidak R."/>
            <person name="Sarate P."/>
            <person name="Gangsoo J."/>
            <person name="Sialana F."/>
            <person name="Bilban M."/>
            <person name="Lubec G."/>
        </authorList>
    </citation>
    <scope>NUCLEOTIDE SEQUENCE</scope>
    <source>
        <tissue evidence="1">Skin</tissue>
    </source>
</reference>
<dbReference type="EMBL" id="HACG01014952">
    <property type="protein sequence ID" value="CEK61817.1"/>
    <property type="molecule type" value="Transcribed_RNA"/>
</dbReference>